<dbReference type="InterPro" id="IPR007267">
    <property type="entry name" value="GtrA_DPMS_TM"/>
</dbReference>
<evidence type="ECO:0000256" key="6">
    <source>
        <dbReference type="SAM" id="Phobius"/>
    </source>
</evidence>
<dbReference type="PANTHER" id="PTHR38459">
    <property type="entry name" value="PROPHAGE BACTOPRENOL-LINKED GLUCOSE TRANSLOCASE HOMOLOG"/>
    <property type="match status" value="1"/>
</dbReference>
<proteinExistence type="inferred from homology"/>
<protein>
    <submittedName>
        <fullName evidence="8">Putative flippase GtrA</fullName>
    </submittedName>
</protein>
<evidence type="ECO:0000256" key="3">
    <source>
        <dbReference type="ARBA" id="ARBA00022692"/>
    </source>
</evidence>
<comment type="caution">
    <text evidence="8">The sequence shown here is derived from an EMBL/GenBank/DDBJ whole genome shotgun (WGS) entry which is preliminary data.</text>
</comment>
<organism evidence="8 9">
    <name type="scientific">Stakelama sediminis</name>
    <dbReference type="NCBI Taxonomy" id="463200"/>
    <lineage>
        <taxon>Bacteria</taxon>
        <taxon>Pseudomonadati</taxon>
        <taxon>Pseudomonadota</taxon>
        <taxon>Alphaproteobacteria</taxon>
        <taxon>Sphingomonadales</taxon>
        <taxon>Sphingomonadaceae</taxon>
        <taxon>Stakelama</taxon>
    </lineage>
</organism>
<feature type="transmembrane region" description="Helical" evidence="6">
    <location>
        <begin position="91"/>
        <end position="112"/>
    </location>
</feature>
<dbReference type="EMBL" id="JACIJI010000001">
    <property type="protein sequence ID" value="MBB5717713.1"/>
    <property type="molecule type" value="Genomic_DNA"/>
</dbReference>
<evidence type="ECO:0000256" key="5">
    <source>
        <dbReference type="ARBA" id="ARBA00023136"/>
    </source>
</evidence>
<evidence type="ECO:0000256" key="1">
    <source>
        <dbReference type="ARBA" id="ARBA00004141"/>
    </source>
</evidence>
<evidence type="ECO:0000256" key="4">
    <source>
        <dbReference type="ARBA" id="ARBA00022989"/>
    </source>
</evidence>
<comment type="similarity">
    <text evidence="2">Belongs to the GtrA family.</text>
</comment>
<dbReference type="Proteomes" id="UP000554342">
    <property type="component" value="Unassembled WGS sequence"/>
</dbReference>
<comment type="subcellular location">
    <subcellularLocation>
        <location evidence="1">Membrane</location>
        <topology evidence="1">Multi-pass membrane protein</topology>
    </subcellularLocation>
</comment>
<name>A0A840YVP6_9SPHN</name>
<evidence type="ECO:0000259" key="7">
    <source>
        <dbReference type="Pfam" id="PF04138"/>
    </source>
</evidence>
<feature type="transmembrane region" description="Helical" evidence="6">
    <location>
        <begin position="50"/>
        <end position="70"/>
    </location>
</feature>
<evidence type="ECO:0000256" key="2">
    <source>
        <dbReference type="ARBA" id="ARBA00009399"/>
    </source>
</evidence>
<dbReference type="InterPro" id="IPR051401">
    <property type="entry name" value="GtrA_CellWall_Glycosyl"/>
</dbReference>
<accession>A0A840YVP6</accession>
<sequence>MQAMLKQVETLRASGVLGQLIRFGIAGGISTVIYSAVYLPLAYYVFPKGLAVAAVPIAFAVAVVCGFFLHSFWSFRGHGTRDNSGRQHLKFLIVQGVGLLLNAGFTWVLTGWMHSPTWVPLVPIVTITPLATFALNRQWVFG</sequence>
<feature type="transmembrane region" description="Helical" evidence="6">
    <location>
        <begin position="118"/>
        <end position="136"/>
    </location>
</feature>
<dbReference type="PANTHER" id="PTHR38459:SF1">
    <property type="entry name" value="PROPHAGE BACTOPRENOL-LINKED GLUCOSE TRANSLOCASE HOMOLOG"/>
    <property type="match status" value="1"/>
</dbReference>
<feature type="transmembrane region" description="Helical" evidence="6">
    <location>
        <begin position="20"/>
        <end position="44"/>
    </location>
</feature>
<dbReference type="GO" id="GO:0000271">
    <property type="term" value="P:polysaccharide biosynthetic process"/>
    <property type="evidence" value="ECO:0007669"/>
    <property type="project" value="InterPro"/>
</dbReference>
<keyword evidence="5 6" id="KW-0472">Membrane</keyword>
<evidence type="ECO:0000313" key="9">
    <source>
        <dbReference type="Proteomes" id="UP000554342"/>
    </source>
</evidence>
<reference evidence="8 9" key="1">
    <citation type="submission" date="2020-08" db="EMBL/GenBank/DDBJ databases">
        <title>Genomic Encyclopedia of Type Strains, Phase IV (KMG-IV): sequencing the most valuable type-strain genomes for metagenomic binning, comparative biology and taxonomic classification.</title>
        <authorList>
            <person name="Goeker M."/>
        </authorList>
    </citation>
    <scope>NUCLEOTIDE SEQUENCE [LARGE SCALE GENOMIC DNA]</scope>
    <source>
        <strain evidence="8 9">DSM 27203</strain>
    </source>
</reference>
<dbReference type="Pfam" id="PF04138">
    <property type="entry name" value="GtrA_DPMS_TM"/>
    <property type="match status" value="1"/>
</dbReference>
<keyword evidence="3 6" id="KW-0812">Transmembrane</keyword>
<keyword evidence="4 6" id="KW-1133">Transmembrane helix</keyword>
<dbReference type="AlphaFoldDB" id="A0A840YVP6"/>
<gene>
    <name evidence="8" type="ORF">FHR23_000620</name>
</gene>
<feature type="domain" description="GtrA/DPMS transmembrane" evidence="7">
    <location>
        <begin position="22"/>
        <end position="141"/>
    </location>
</feature>
<dbReference type="GO" id="GO:0005886">
    <property type="term" value="C:plasma membrane"/>
    <property type="evidence" value="ECO:0007669"/>
    <property type="project" value="TreeGrafter"/>
</dbReference>
<evidence type="ECO:0000313" key="8">
    <source>
        <dbReference type="EMBL" id="MBB5717713.1"/>
    </source>
</evidence>
<keyword evidence="9" id="KW-1185">Reference proteome</keyword>